<evidence type="ECO:0000313" key="3">
    <source>
        <dbReference type="Proteomes" id="UP000035721"/>
    </source>
</evidence>
<evidence type="ECO:0000313" key="2">
    <source>
        <dbReference type="EMBL" id="CCH79675.1"/>
    </source>
</evidence>
<dbReference type="Gene3D" id="3.40.630.30">
    <property type="match status" value="1"/>
</dbReference>
<organism evidence="2 3">
    <name type="scientific">Nostocoides japonicum T1-X7</name>
    <dbReference type="NCBI Taxonomy" id="1194083"/>
    <lineage>
        <taxon>Bacteria</taxon>
        <taxon>Bacillati</taxon>
        <taxon>Actinomycetota</taxon>
        <taxon>Actinomycetes</taxon>
        <taxon>Micrococcales</taxon>
        <taxon>Intrasporangiaceae</taxon>
        <taxon>Nostocoides</taxon>
    </lineage>
</organism>
<comment type="caution">
    <text evidence="2">The sequence shown here is derived from an EMBL/GenBank/DDBJ whole genome shotgun (WGS) entry which is preliminary data.</text>
</comment>
<dbReference type="STRING" id="1194083.BN12_530009"/>
<accession>A0A077M6L1</accession>
<dbReference type="SUPFAM" id="SSF55729">
    <property type="entry name" value="Acyl-CoA N-acyltransferases (Nat)"/>
    <property type="match status" value="1"/>
</dbReference>
<dbReference type="InterPro" id="IPR000182">
    <property type="entry name" value="GNAT_dom"/>
</dbReference>
<dbReference type="Pfam" id="PF13302">
    <property type="entry name" value="Acetyltransf_3"/>
    <property type="match status" value="1"/>
</dbReference>
<dbReference type="AlphaFoldDB" id="A0A077M6L1"/>
<dbReference type="PANTHER" id="PTHR43792:SF16">
    <property type="entry name" value="N-ACETYLTRANSFERASE DOMAIN-CONTAINING PROTEIN"/>
    <property type="match status" value="1"/>
</dbReference>
<dbReference type="InterPro" id="IPR051531">
    <property type="entry name" value="N-acetyltransferase"/>
</dbReference>
<reference evidence="2 3" key="1">
    <citation type="journal article" date="2013" name="ISME J.">
        <title>A metabolic model for members of the genus Tetrasphaera involved in enhanced biological phosphorus removal.</title>
        <authorList>
            <person name="Kristiansen R."/>
            <person name="Nguyen H.T.T."/>
            <person name="Saunders A.M."/>
            <person name="Nielsen J.L."/>
            <person name="Wimmer R."/>
            <person name="Le V.Q."/>
            <person name="McIlroy S.J."/>
            <person name="Petrovski S."/>
            <person name="Seviour R.J."/>
            <person name="Calteau A."/>
            <person name="Nielsen K.L."/>
            <person name="Nielsen P.H."/>
        </authorList>
    </citation>
    <scope>NUCLEOTIDE SEQUENCE [LARGE SCALE GENOMIC DNA]</scope>
    <source>
        <strain evidence="2 3">T1-X7</strain>
    </source>
</reference>
<protein>
    <submittedName>
        <fullName evidence="2">GCN5-related N-acetyltransferase</fullName>
    </submittedName>
</protein>
<name>A0A077M6L1_9MICO</name>
<evidence type="ECO:0000259" key="1">
    <source>
        <dbReference type="PROSITE" id="PS51186"/>
    </source>
</evidence>
<dbReference type="PROSITE" id="PS51186">
    <property type="entry name" value="GNAT"/>
    <property type="match status" value="1"/>
</dbReference>
<keyword evidence="2" id="KW-0808">Transferase</keyword>
<keyword evidence="3" id="KW-1185">Reference proteome</keyword>
<dbReference type="OrthoDB" id="3533156at2"/>
<dbReference type="InterPro" id="IPR016181">
    <property type="entry name" value="Acyl_CoA_acyltransferase"/>
</dbReference>
<dbReference type="PANTHER" id="PTHR43792">
    <property type="entry name" value="GNAT FAMILY, PUTATIVE (AFU_ORTHOLOGUE AFUA_3G00765)-RELATED-RELATED"/>
    <property type="match status" value="1"/>
</dbReference>
<gene>
    <name evidence="2" type="ORF">BN12_530009</name>
</gene>
<proteinExistence type="predicted"/>
<dbReference type="RefSeq" id="WP_048551592.1">
    <property type="nucleotide sequence ID" value="NZ_HF570958.1"/>
</dbReference>
<dbReference type="GO" id="GO:0016747">
    <property type="term" value="F:acyltransferase activity, transferring groups other than amino-acyl groups"/>
    <property type="evidence" value="ECO:0007669"/>
    <property type="project" value="InterPro"/>
</dbReference>
<sequence>MPRPVLRTDRIVLRPMTLEHLPLLHRLDTDPEVMRHLLGRARTPAEIEEFWTPRCSDTVADAVGLGWWVGFVEGDFVGWWDLGRSDSDPDAPMHPGEAEIGWRVARRHWRRGLATEGARAVLRHGFETVGLRRVHAETMAVNAASRGVMRAIGMRLVGTSPASQRATLPGAEDGDVTYEITAAEWRLAHGSAPAG</sequence>
<feature type="domain" description="N-acetyltransferase" evidence="1">
    <location>
        <begin position="11"/>
        <end position="183"/>
    </location>
</feature>
<dbReference type="EMBL" id="CAJB01000385">
    <property type="protein sequence ID" value="CCH79675.1"/>
    <property type="molecule type" value="Genomic_DNA"/>
</dbReference>
<dbReference type="Proteomes" id="UP000035721">
    <property type="component" value="Unassembled WGS sequence"/>
</dbReference>